<keyword evidence="2" id="KW-0677">Repeat</keyword>
<dbReference type="Pfam" id="PF00400">
    <property type="entry name" value="WD40"/>
    <property type="match status" value="1"/>
</dbReference>
<organism evidence="6 7">
    <name type="scientific">Limnospira indica PCC 8005</name>
    <dbReference type="NCBI Taxonomy" id="376219"/>
    <lineage>
        <taxon>Bacteria</taxon>
        <taxon>Bacillati</taxon>
        <taxon>Cyanobacteriota</taxon>
        <taxon>Cyanophyceae</taxon>
        <taxon>Oscillatoriophycideae</taxon>
        <taxon>Oscillatoriales</taxon>
        <taxon>Sirenicapillariaceae</taxon>
        <taxon>Limnospira</taxon>
    </lineage>
</organism>
<feature type="repeat" description="WD" evidence="3">
    <location>
        <begin position="439"/>
        <end position="480"/>
    </location>
</feature>
<protein>
    <submittedName>
        <fullName evidence="6">WD-repeat protein</fullName>
    </submittedName>
</protein>
<keyword evidence="5" id="KW-0472">Membrane</keyword>
<reference evidence="6 7" key="1">
    <citation type="submission" date="2014-02" db="EMBL/GenBank/DDBJ databases">
        <authorList>
            <person name="Genoscope - CEA"/>
        </authorList>
    </citation>
    <scope>NUCLEOTIDE SEQUENCE [LARGE SCALE GENOMIC DNA]</scope>
    <source>
        <strain evidence="6 7">PCC 8005</strain>
    </source>
</reference>
<feature type="repeat" description="WD" evidence="3">
    <location>
        <begin position="684"/>
        <end position="718"/>
    </location>
</feature>
<name>A0A9P1KG49_9CYAN</name>
<keyword evidence="1 3" id="KW-0853">WD repeat</keyword>
<accession>A0A9P1KG49</accession>
<dbReference type="PANTHER" id="PTHR44019">
    <property type="entry name" value="WD REPEAT-CONTAINING PROTEIN 55"/>
    <property type="match status" value="1"/>
</dbReference>
<evidence type="ECO:0000313" key="6">
    <source>
        <dbReference type="EMBL" id="CDM94792.1"/>
    </source>
</evidence>
<feature type="region of interest" description="Disordered" evidence="4">
    <location>
        <begin position="379"/>
        <end position="398"/>
    </location>
</feature>
<dbReference type="Gene3D" id="2.130.10.10">
    <property type="entry name" value="YVTN repeat-like/Quinoprotein amine dehydrogenase"/>
    <property type="match status" value="2"/>
</dbReference>
<evidence type="ECO:0000313" key="7">
    <source>
        <dbReference type="Proteomes" id="UP000032946"/>
    </source>
</evidence>
<dbReference type="RefSeq" id="WP_008050411.1">
    <property type="nucleotide sequence ID" value="NZ_FO818640.1"/>
</dbReference>
<dbReference type="Proteomes" id="UP000032946">
    <property type="component" value="Chromosome"/>
</dbReference>
<keyword evidence="5" id="KW-1133">Transmembrane helix</keyword>
<feature type="transmembrane region" description="Helical" evidence="5">
    <location>
        <begin position="416"/>
        <end position="437"/>
    </location>
</feature>
<evidence type="ECO:0000256" key="3">
    <source>
        <dbReference type="PROSITE-ProRule" id="PRU00221"/>
    </source>
</evidence>
<dbReference type="InterPro" id="IPR015943">
    <property type="entry name" value="WD40/YVTN_repeat-like_dom_sf"/>
</dbReference>
<dbReference type="SUPFAM" id="SSF50978">
    <property type="entry name" value="WD40 repeat-like"/>
    <property type="match status" value="1"/>
</dbReference>
<evidence type="ECO:0000256" key="2">
    <source>
        <dbReference type="ARBA" id="ARBA00022737"/>
    </source>
</evidence>
<evidence type="ECO:0000256" key="4">
    <source>
        <dbReference type="SAM" id="MobiDB-lite"/>
    </source>
</evidence>
<dbReference type="InterPro" id="IPR001680">
    <property type="entry name" value="WD40_rpt"/>
</dbReference>
<evidence type="ECO:0000256" key="5">
    <source>
        <dbReference type="SAM" id="Phobius"/>
    </source>
</evidence>
<gene>
    <name evidence="6" type="ORF">ARTHRO_30057</name>
</gene>
<dbReference type="PROSITE" id="PS50082">
    <property type="entry name" value="WD_REPEATS_2"/>
    <property type="match status" value="2"/>
</dbReference>
<dbReference type="InterPro" id="IPR036322">
    <property type="entry name" value="WD40_repeat_dom_sf"/>
</dbReference>
<dbReference type="SMART" id="SM00320">
    <property type="entry name" value="WD40"/>
    <property type="match status" value="4"/>
</dbReference>
<keyword evidence="7" id="KW-1185">Reference proteome</keyword>
<evidence type="ECO:0000256" key="1">
    <source>
        <dbReference type="ARBA" id="ARBA00022574"/>
    </source>
</evidence>
<sequence length="769" mass="85336">MNTDISTKELTLDPSGEGTTFDVVVINDSQFMSSFQLEISAAGVESDRQWLWYQVTPEVCSKKPPGDQTKFQVKVLRSPIPGFVGLVNLTVKVFSLELGKEERHILRLNVMQGLGECPFRVELPTSHIQTLPNNEVEILVGIHNNSQKAIALILSVISPKREWLLLDNQTPLNLPPQQSQNYSFTCKVPEILQALAGVYPFTIRCVSANHNSPVGAGSSLSQLSARTTTEASCTGSIEVLPTGTLEFDAFPKQQRQPALRPWLPQWGIDPAVYQLEFTNNSNYPQGGTVEIINNPQTQDPIINEFSIIPEQVSLEPGEIQTVELLAYSKRPWWGLGRTQTIEVGWEGKVGAGSLAVRPTGELTDPLQRLETKISPRVGGIDELTTTRPSEDYGSDSEHPQPLPILELRLLPIIPRWLQVAIALLILGGIWWFLYAAFRLNYHTAPVNVVRFNGLGDMAISTSNDQTLRGWRVQGNRLRHNGWLRNLGKAGRTGLYRPVDNDQVAVGLENGEIQIWDLLRSTDSPRRSLSYRRDDRVMALAYSQNSQYLFSAHGSGLILQWYVGPTVNLTNVEEPQLIQEFDFAIYDIAPVGPRQETLAIAGRYNQLVLWDTTGGNEGLRTVPYPAGGQDEYITSLATAADQPFLLATADDRGSISLWNLRECLTNQSATCQIIDQWQAHGGQPIRSLALTANGCYLASTGDDGEVMLWLLQRSGERSTQNLAGEAIARSRYPKNSLDMIAIGSYLHMITGSRDHQVNLHRIQQPATLCN</sequence>
<dbReference type="EMBL" id="FO818640">
    <property type="protein sequence ID" value="CDM94792.1"/>
    <property type="molecule type" value="Genomic_DNA"/>
</dbReference>
<dbReference type="InterPro" id="IPR050505">
    <property type="entry name" value="WDR55/POC1"/>
</dbReference>
<dbReference type="AlphaFoldDB" id="A0A9P1KG49"/>
<keyword evidence="5" id="KW-0812">Transmembrane</keyword>
<proteinExistence type="predicted"/>
<dbReference type="PANTHER" id="PTHR44019:SF8">
    <property type="entry name" value="POC1 CENTRIOLAR PROTEIN HOMOLOG"/>
    <property type="match status" value="1"/>
</dbReference>